<comment type="caution">
    <text evidence="3">The sequence shown here is derived from an EMBL/GenBank/DDBJ whole genome shotgun (WGS) entry which is preliminary data.</text>
</comment>
<dbReference type="PANTHER" id="PTHR39965">
    <property type="entry name" value="CRISPR SYSTEM CMR SUBUNIT CMR6"/>
    <property type="match status" value="1"/>
</dbReference>
<evidence type="ECO:0000256" key="1">
    <source>
        <dbReference type="ARBA" id="ARBA00023118"/>
    </source>
</evidence>
<keyword evidence="4" id="KW-1185">Reference proteome</keyword>
<dbReference type="EMBL" id="JBDKWZ010000002">
    <property type="protein sequence ID" value="MEN7546981.1"/>
    <property type="molecule type" value="Genomic_DNA"/>
</dbReference>
<dbReference type="Pfam" id="PF03787">
    <property type="entry name" value="RAMPs"/>
    <property type="match status" value="1"/>
</dbReference>
<dbReference type="PANTHER" id="PTHR39965:SF1">
    <property type="entry name" value="CRISPR SYSTEM CMR SUBUNIT CMR6"/>
    <property type="match status" value="1"/>
</dbReference>
<dbReference type="InterPro" id="IPR010172">
    <property type="entry name" value="CRISPR-assoc_prot_TM1791"/>
</dbReference>
<dbReference type="RefSeq" id="WP_346819769.1">
    <property type="nucleotide sequence ID" value="NZ_JBDKWZ010000002.1"/>
</dbReference>
<organism evidence="3 4">
    <name type="scientific">Rapidithrix thailandica</name>
    <dbReference type="NCBI Taxonomy" id="413964"/>
    <lineage>
        <taxon>Bacteria</taxon>
        <taxon>Pseudomonadati</taxon>
        <taxon>Bacteroidota</taxon>
        <taxon>Cytophagia</taxon>
        <taxon>Cytophagales</taxon>
        <taxon>Flammeovirgaceae</taxon>
        <taxon>Rapidithrix</taxon>
    </lineage>
</organism>
<dbReference type="Proteomes" id="UP001403385">
    <property type="component" value="Unassembled WGS sequence"/>
</dbReference>
<feature type="domain" description="CRISPR type III-associated protein" evidence="2">
    <location>
        <begin position="200"/>
        <end position="424"/>
    </location>
</feature>
<dbReference type="NCBIfam" id="TIGR01898">
    <property type="entry name" value="cas_TM1791_cmr6"/>
    <property type="match status" value="1"/>
</dbReference>
<name>A0AAW9S8A9_9BACT</name>
<evidence type="ECO:0000313" key="4">
    <source>
        <dbReference type="Proteomes" id="UP001403385"/>
    </source>
</evidence>
<dbReference type="GO" id="GO:0051607">
    <property type="term" value="P:defense response to virus"/>
    <property type="evidence" value="ECO:0007669"/>
    <property type="project" value="UniProtKB-KW"/>
</dbReference>
<accession>A0AAW9S8A9</accession>
<protein>
    <submittedName>
        <fullName evidence="3">Type III-B CRISPR module RAMP protein Cmr6</fullName>
    </submittedName>
</protein>
<proteinExistence type="predicted"/>
<evidence type="ECO:0000259" key="2">
    <source>
        <dbReference type="Pfam" id="PF03787"/>
    </source>
</evidence>
<dbReference type="InterPro" id="IPR005537">
    <property type="entry name" value="RAMP_III_fam"/>
</dbReference>
<reference evidence="3 4" key="1">
    <citation type="submission" date="2024-04" db="EMBL/GenBank/DDBJ databases">
        <title>Novel genus in family Flammeovirgaceae.</title>
        <authorList>
            <person name="Nguyen T.H."/>
            <person name="Vuong T.Q."/>
            <person name="Le H."/>
            <person name="Kim S.-G."/>
        </authorList>
    </citation>
    <scope>NUCLEOTIDE SEQUENCE [LARGE SCALE GENOMIC DNA]</scope>
    <source>
        <strain evidence="3 4">JCM 23209</strain>
    </source>
</reference>
<sequence>MEKGTLKINATKKGFAGIIQFTKPNGKGGQLPVSVYKFQDGSLNGKECEFERNGGTLMKLVVDGKTLYPTEQVRSPKTGSQNRTWENNRQTSIVQIDDSLNISKTFLPKDTQEIFSLAEKEEIANFALKFHKAARYDEKRGVFTFFKRERKGENFQLKADFSGFPFAEIARQHRKNAKINKKESDFFETELVIDWRLALGLGIDNVYETGITLHHIYGIPYIPASAIKGVVRSWIITHYFGEHGVPDLEKKYPFHNAEYRAYQDKNFCHWFGCPSDCDKILFTADGNPLYKNKAKNEYKTEKKKTALKEENQGKVIFFDAFSTSAPTIEPDVMNPHYQPYYSESANNAKTPPADYHNPVPVFFLTVTGCSFQFMVAARTDADGKNPLELGIGKKDKDKNVEEWLKEALTNHGIGAKTAVGYGYMNSTEQA</sequence>
<evidence type="ECO:0000313" key="3">
    <source>
        <dbReference type="EMBL" id="MEN7546981.1"/>
    </source>
</evidence>
<dbReference type="AlphaFoldDB" id="A0AAW9S8A9"/>
<gene>
    <name evidence="3" type="primary">cmr6</name>
    <name evidence="3" type="ORF">AAG747_03630</name>
</gene>
<keyword evidence="1" id="KW-0051">Antiviral defense</keyword>